<dbReference type="RefSeq" id="XP_067492154.1">
    <property type="nucleotide sequence ID" value="XM_067634046.1"/>
</dbReference>
<evidence type="ECO:0000313" key="3">
    <source>
        <dbReference type="Proteomes" id="UP000283090"/>
    </source>
</evidence>
<proteinExistence type="predicted"/>
<reference evidence="2 3" key="1">
    <citation type="submission" date="2019-01" db="EMBL/GenBank/DDBJ databases">
        <title>Intercellular communication is required for trap formation in the nematode-trapping fungus Duddingtonia flagrans.</title>
        <authorList>
            <person name="Youssar L."/>
            <person name="Wernet V."/>
            <person name="Hensel N."/>
            <person name="Hildebrandt H.-G."/>
            <person name="Fischer R."/>
        </authorList>
    </citation>
    <scope>NUCLEOTIDE SEQUENCE [LARGE SCALE GENOMIC DNA]</scope>
    <source>
        <strain evidence="2 3">CBS H-5679</strain>
    </source>
</reference>
<organism evidence="2 3">
    <name type="scientific">Arthrobotrys flagrans</name>
    <name type="common">Nematode-trapping fungus</name>
    <name type="synonym">Trichothecium flagrans</name>
    <dbReference type="NCBI Taxonomy" id="97331"/>
    <lineage>
        <taxon>Eukaryota</taxon>
        <taxon>Fungi</taxon>
        <taxon>Dikarya</taxon>
        <taxon>Ascomycota</taxon>
        <taxon>Pezizomycotina</taxon>
        <taxon>Orbiliomycetes</taxon>
        <taxon>Orbiliales</taxon>
        <taxon>Orbiliaceae</taxon>
        <taxon>Arthrobotrys</taxon>
    </lineage>
</organism>
<protein>
    <submittedName>
        <fullName evidence="2">Uncharacterized protein</fullName>
    </submittedName>
</protein>
<dbReference type="EMBL" id="SAEB01000006">
    <property type="protein sequence ID" value="RVD86610.1"/>
    <property type="molecule type" value="Genomic_DNA"/>
</dbReference>
<comment type="caution">
    <text evidence="2">The sequence shown here is derived from an EMBL/GenBank/DDBJ whole genome shotgun (WGS) entry which is preliminary data.</text>
</comment>
<dbReference type="Proteomes" id="UP000283090">
    <property type="component" value="Unassembled WGS sequence"/>
</dbReference>
<dbReference type="AlphaFoldDB" id="A0A437A6G4"/>
<evidence type="ECO:0000313" key="2">
    <source>
        <dbReference type="EMBL" id="RVD86610.1"/>
    </source>
</evidence>
<gene>
    <name evidence="2" type="ORF">DFL_004878</name>
</gene>
<keyword evidence="3" id="KW-1185">Reference proteome</keyword>
<dbReference type="GeneID" id="93587189"/>
<feature type="region of interest" description="Disordered" evidence="1">
    <location>
        <begin position="1"/>
        <end position="25"/>
    </location>
</feature>
<name>A0A437A6G4_ARTFL</name>
<sequence length="69" mass="7693">MTSKIIRLHPTGSAPSPVEGSHESRQLQFSRLCVQILRLKRLDNKYVAHEISMLCAAEVGSQSAFFACF</sequence>
<dbReference type="VEuPathDB" id="FungiDB:DFL_004878"/>
<evidence type="ECO:0000256" key="1">
    <source>
        <dbReference type="SAM" id="MobiDB-lite"/>
    </source>
</evidence>
<accession>A0A437A6G4</accession>